<proteinExistence type="predicted"/>
<accession>A0ACC0M4A5</accession>
<keyword evidence="2" id="KW-1185">Reference proteome</keyword>
<comment type="caution">
    <text evidence="1">The sequence shown here is derived from an EMBL/GenBank/DDBJ whole genome shotgun (WGS) entry which is preliminary data.</text>
</comment>
<evidence type="ECO:0000313" key="1">
    <source>
        <dbReference type="EMBL" id="KAI8535386.1"/>
    </source>
</evidence>
<dbReference type="Proteomes" id="UP001062846">
    <property type="component" value="Chromosome 10"/>
</dbReference>
<dbReference type="EMBL" id="CM046397">
    <property type="protein sequence ID" value="KAI8535386.1"/>
    <property type="molecule type" value="Genomic_DNA"/>
</dbReference>
<sequence>MDSLCSCSTTNMRPPVLKKKSMSGTRNLPLLSWLGIRTSIWNKWTTKATWTRHM</sequence>
<reference evidence="1" key="1">
    <citation type="submission" date="2022-02" db="EMBL/GenBank/DDBJ databases">
        <title>Plant Genome Project.</title>
        <authorList>
            <person name="Zhang R.-G."/>
        </authorList>
    </citation>
    <scope>NUCLEOTIDE SEQUENCE</scope>
    <source>
        <strain evidence="1">AT1</strain>
    </source>
</reference>
<gene>
    <name evidence="1" type="ORF">RHMOL_Rhmol10G0170000</name>
</gene>
<evidence type="ECO:0000313" key="2">
    <source>
        <dbReference type="Proteomes" id="UP001062846"/>
    </source>
</evidence>
<organism evidence="1 2">
    <name type="scientific">Rhododendron molle</name>
    <name type="common">Chinese azalea</name>
    <name type="synonym">Azalea mollis</name>
    <dbReference type="NCBI Taxonomy" id="49168"/>
    <lineage>
        <taxon>Eukaryota</taxon>
        <taxon>Viridiplantae</taxon>
        <taxon>Streptophyta</taxon>
        <taxon>Embryophyta</taxon>
        <taxon>Tracheophyta</taxon>
        <taxon>Spermatophyta</taxon>
        <taxon>Magnoliopsida</taxon>
        <taxon>eudicotyledons</taxon>
        <taxon>Gunneridae</taxon>
        <taxon>Pentapetalae</taxon>
        <taxon>asterids</taxon>
        <taxon>Ericales</taxon>
        <taxon>Ericaceae</taxon>
        <taxon>Ericoideae</taxon>
        <taxon>Rhodoreae</taxon>
        <taxon>Rhododendron</taxon>
    </lineage>
</organism>
<name>A0ACC0M4A5_RHOML</name>
<protein>
    <submittedName>
        <fullName evidence="1">Uncharacterized protein</fullName>
    </submittedName>
</protein>